<dbReference type="EMBL" id="JAPQFJ010000003">
    <property type="protein sequence ID" value="MCY6957853.1"/>
    <property type="molecule type" value="Genomic_DNA"/>
</dbReference>
<dbReference type="RefSeq" id="WP_268060255.1">
    <property type="nucleotide sequence ID" value="NZ_JAPQFJ010000003.1"/>
</dbReference>
<evidence type="ECO:0000313" key="1">
    <source>
        <dbReference type="EMBL" id="MCY6957853.1"/>
    </source>
</evidence>
<keyword evidence="2" id="KW-1185">Reference proteome</keyword>
<evidence type="ECO:0000313" key="2">
    <source>
        <dbReference type="Proteomes" id="UP001144612"/>
    </source>
</evidence>
<protein>
    <submittedName>
        <fullName evidence="1">Uncharacterized protein</fullName>
    </submittedName>
</protein>
<dbReference type="Proteomes" id="UP001144612">
    <property type="component" value="Unassembled WGS sequence"/>
</dbReference>
<name>A0ABT4D6D5_9CLOT</name>
<accession>A0ABT4D6D5</accession>
<gene>
    <name evidence="1" type="ORF">OW729_04450</name>
</gene>
<comment type="caution">
    <text evidence="1">The sequence shown here is derived from an EMBL/GenBank/DDBJ whole genome shotgun (WGS) entry which is preliminary data.</text>
</comment>
<sequence>MLTENELRTDSIPKIKVTPNEKRVIENRMAELGFKKYGKYVRYCIKKEMEGK</sequence>
<proteinExistence type="predicted"/>
<reference evidence="1" key="1">
    <citation type="submission" date="2022-12" db="EMBL/GenBank/DDBJ databases">
        <title>Clostridium sp. nov., isolated from industrial wastewater.</title>
        <authorList>
            <person name="Jiayan W."/>
        </authorList>
    </citation>
    <scope>NUCLEOTIDE SEQUENCE</scope>
    <source>
        <strain evidence="1">ZC22-4</strain>
    </source>
</reference>
<organism evidence="1 2">
    <name type="scientific">Clostridium brassicae</name>
    <dbReference type="NCBI Taxonomy" id="2999072"/>
    <lineage>
        <taxon>Bacteria</taxon>
        <taxon>Bacillati</taxon>
        <taxon>Bacillota</taxon>
        <taxon>Clostridia</taxon>
        <taxon>Eubacteriales</taxon>
        <taxon>Clostridiaceae</taxon>
        <taxon>Clostridium</taxon>
    </lineage>
</organism>